<dbReference type="InterPro" id="IPR014729">
    <property type="entry name" value="Rossmann-like_a/b/a_fold"/>
</dbReference>
<dbReference type="PANTHER" id="PTHR31285">
    <property type="entry name" value="NICOTINAMIDE MONONUCLEOTIDE ADENYLYLTRANSFERASE"/>
    <property type="match status" value="1"/>
</dbReference>
<dbReference type="EMBL" id="WHVB01000002">
    <property type="protein sequence ID" value="KAF8486251.1"/>
    <property type="molecule type" value="Genomic_DNA"/>
</dbReference>
<proteinExistence type="predicted"/>
<accession>A0A9P5N4V8</accession>
<evidence type="ECO:0000256" key="4">
    <source>
        <dbReference type="ARBA" id="ARBA00022695"/>
    </source>
</evidence>
<evidence type="ECO:0000313" key="9">
    <source>
        <dbReference type="EMBL" id="KAF8486251.1"/>
    </source>
</evidence>
<keyword evidence="5" id="KW-0547">Nucleotide-binding</keyword>
<keyword evidence="10" id="KW-1185">Reference proteome</keyword>
<dbReference type="GO" id="GO:0016887">
    <property type="term" value="F:ATP hydrolysis activity"/>
    <property type="evidence" value="ECO:0007669"/>
    <property type="project" value="TreeGrafter"/>
</dbReference>
<dbReference type="Gene3D" id="3.40.50.620">
    <property type="entry name" value="HUPs"/>
    <property type="match status" value="1"/>
</dbReference>
<keyword evidence="7" id="KW-0520">NAD</keyword>
<evidence type="ECO:0000256" key="2">
    <source>
        <dbReference type="ARBA" id="ARBA00022642"/>
    </source>
</evidence>
<reference evidence="9" key="1">
    <citation type="submission" date="2019-10" db="EMBL/GenBank/DDBJ databases">
        <authorList>
            <consortium name="DOE Joint Genome Institute"/>
            <person name="Kuo A."/>
            <person name="Miyauchi S."/>
            <person name="Kiss E."/>
            <person name="Drula E."/>
            <person name="Kohler A."/>
            <person name="Sanchez-Garcia M."/>
            <person name="Andreopoulos B."/>
            <person name="Barry K.W."/>
            <person name="Bonito G."/>
            <person name="Buee M."/>
            <person name="Carver A."/>
            <person name="Chen C."/>
            <person name="Cichocki N."/>
            <person name="Clum A."/>
            <person name="Culley D."/>
            <person name="Crous P.W."/>
            <person name="Fauchery L."/>
            <person name="Girlanda M."/>
            <person name="Hayes R."/>
            <person name="Keri Z."/>
            <person name="LaButti K."/>
            <person name="Lipzen A."/>
            <person name="Lombard V."/>
            <person name="Magnuson J."/>
            <person name="Maillard F."/>
            <person name="Morin E."/>
            <person name="Murat C."/>
            <person name="Nolan M."/>
            <person name="Ohm R."/>
            <person name="Pangilinan J."/>
            <person name="Pereira M."/>
            <person name="Perotto S."/>
            <person name="Peter M."/>
            <person name="Riley R."/>
            <person name="Sitrit Y."/>
            <person name="Stielow B."/>
            <person name="Szollosi G."/>
            <person name="Zifcakova L."/>
            <person name="Stursova M."/>
            <person name="Spatafora J.W."/>
            <person name="Tedersoo L."/>
            <person name="Vaario L.-M."/>
            <person name="Yamada A."/>
            <person name="Yan M."/>
            <person name="Wang P."/>
            <person name="Xu J."/>
            <person name="Bruns T."/>
            <person name="Baldrian P."/>
            <person name="Vilgalys R."/>
            <person name="Henrissat B."/>
            <person name="Grigoriev I.V."/>
            <person name="Hibbett D."/>
            <person name="Nagy L.G."/>
            <person name="Martin F.M."/>
        </authorList>
    </citation>
    <scope>NUCLEOTIDE SEQUENCE</scope>
    <source>
        <strain evidence="9">Prilba</strain>
    </source>
</reference>
<evidence type="ECO:0000256" key="5">
    <source>
        <dbReference type="ARBA" id="ARBA00022741"/>
    </source>
</evidence>
<comment type="pathway">
    <text evidence="1">Cofactor biosynthesis; NAD(+) biosynthesis.</text>
</comment>
<organism evidence="9 10">
    <name type="scientific">Russula ochroleuca</name>
    <dbReference type="NCBI Taxonomy" id="152965"/>
    <lineage>
        <taxon>Eukaryota</taxon>
        <taxon>Fungi</taxon>
        <taxon>Dikarya</taxon>
        <taxon>Basidiomycota</taxon>
        <taxon>Agaricomycotina</taxon>
        <taxon>Agaricomycetes</taxon>
        <taxon>Russulales</taxon>
        <taxon>Russulaceae</taxon>
        <taxon>Russula</taxon>
    </lineage>
</organism>
<dbReference type="CDD" id="cd02165">
    <property type="entry name" value="NMNAT"/>
    <property type="match status" value="1"/>
</dbReference>
<dbReference type="OrthoDB" id="5591297at2759"/>
<sequence>MATDLITTALSRLKAGSTQVEFIHKPHIGWPHPPHIPHSLPAPGSPLATAVSKYPVAVLDSSFNPPTLAHRALALLPAASSATDARLLLLSVRNADKVPYPGDASLVQRVEMMVLLAREVNAAVGLVDAPAFVHKAELLRAALPAGAQLTFLQGVDTLERFLAPRYYGDGSTTAMHAALRHFFAPDGNDSRVICARRTMELVDPRGETAILEAAREWVQANRINITDIDNKLQTFSSSEVRAKVRAGDSSWRQMVPNGIVEYIEQHNLYLDLT</sequence>
<dbReference type="PANTHER" id="PTHR31285:SF0">
    <property type="entry name" value="NICOTINAMIDE MONONUCLEOTIDE ADENYLYLTRANSFERASE"/>
    <property type="match status" value="1"/>
</dbReference>
<dbReference type="GO" id="GO:0005737">
    <property type="term" value="C:cytoplasm"/>
    <property type="evidence" value="ECO:0007669"/>
    <property type="project" value="TreeGrafter"/>
</dbReference>
<evidence type="ECO:0000256" key="6">
    <source>
        <dbReference type="ARBA" id="ARBA00022840"/>
    </source>
</evidence>
<reference evidence="9" key="2">
    <citation type="journal article" date="2020" name="Nat. Commun.">
        <title>Large-scale genome sequencing of mycorrhizal fungi provides insights into the early evolution of symbiotic traits.</title>
        <authorList>
            <person name="Miyauchi S."/>
            <person name="Kiss E."/>
            <person name="Kuo A."/>
            <person name="Drula E."/>
            <person name="Kohler A."/>
            <person name="Sanchez-Garcia M."/>
            <person name="Morin E."/>
            <person name="Andreopoulos B."/>
            <person name="Barry K.W."/>
            <person name="Bonito G."/>
            <person name="Buee M."/>
            <person name="Carver A."/>
            <person name="Chen C."/>
            <person name="Cichocki N."/>
            <person name="Clum A."/>
            <person name="Culley D."/>
            <person name="Crous P.W."/>
            <person name="Fauchery L."/>
            <person name="Girlanda M."/>
            <person name="Hayes R.D."/>
            <person name="Keri Z."/>
            <person name="LaButti K."/>
            <person name="Lipzen A."/>
            <person name="Lombard V."/>
            <person name="Magnuson J."/>
            <person name="Maillard F."/>
            <person name="Murat C."/>
            <person name="Nolan M."/>
            <person name="Ohm R.A."/>
            <person name="Pangilinan J."/>
            <person name="Pereira M.F."/>
            <person name="Perotto S."/>
            <person name="Peter M."/>
            <person name="Pfister S."/>
            <person name="Riley R."/>
            <person name="Sitrit Y."/>
            <person name="Stielow J.B."/>
            <person name="Szollosi G."/>
            <person name="Zifcakova L."/>
            <person name="Stursova M."/>
            <person name="Spatafora J.W."/>
            <person name="Tedersoo L."/>
            <person name="Vaario L.M."/>
            <person name="Yamada A."/>
            <person name="Yan M."/>
            <person name="Wang P."/>
            <person name="Xu J."/>
            <person name="Bruns T."/>
            <person name="Baldrian P."/>
            <person name="Vilgalys R."/>
            <person name="Dunand C."/>
            <person name="Henrissat B."/>
            <person name="Grigoriev I.V."/>
            <person name="Hibbett D."/>
            <person name="Nagy L.G."/>
            <person name="Martin F.M."/>
        </authorList>
    </citation>
    <scope>NUCLEOTIDE SEQUENCE</scope>
    <source>
        <strain evidence="9">Prilba</strain>
    </source>
</reference>
<evidence type="ECO:0000313" key="10">
    <source>
        <dbReference type="Proteomes" id="UP000759537"/>
    </source>
</evidence>
<dbReference type="GO" id="GO:0005524">
    <property type="term" value="F:ATP binding"/>
    <property type="evidence" value="ECO:0007669"/>
    <property type="project" value="UniProtKB-KW"/>
</dbReference>
<evidence type="ECO:0000256" key="7">
    <source>
        <dbReference type="ARBA" id="ARBA00023027"/>
    </source>
</evidence>
<dbReference type="GO" id="GO:0009435">
    <property type="term" value="P:NAD+ biosynthetic process"/>
    <property type="evidence" value="ECO:0007669"/>
    <property type="project" value="InterPro"/>
</dbReference>
<keyword evidence="3 9" id="KW-0808">Transferase</keyword>
<dbReference type="GO" id="GO:0005634">
    <property type="term" value="C:nucleus"/>
    <property type="evidence" value="ECO:0007669"/>
    <property type="project" value="TreeGrafter"/>
</dbReference>
<dbReference type="Proteomes" id="UP000759537">
    <property type="component" value="Unassembled WGS sequence"/>
</dbReference>
<keyword evidence="4" id="KW-0548">Nucleotidyltransferase</keyword>
<dbReference type="SUPFAM" id="SSF52374">
    <property type="entry name" value="Nucleotidylyl transferase"/>
    <property type="match status" value="1"/>
</dbReference>
<dbReference type="AlphaFoldDB" id="A0A9P5N4V8"/>
<dbReference type="GO" id="GO:0000309">
    <property type="term" value="F:nicotinamide-nucleotide adenylyltransferase activity"/>
    <property type="evidence" value="ECO:0007669"/>
    <property type="project" value="UniProtKB-EC"/>
</dbReference>
<protein>
    <submittedName>
        <fullName evidence="9">Nucleotidylyl transferase</fullName>
    </submittedName>
</protein>
<comment type="catalytic activity">
    <reaction evidence="8">
        <text>beta-nicotinamide D-ribonucleotide + ATP + H(+) = diphosphate + NAD(+)</text>
        <dbReference type="Rhea" id="RHEA:21360"/>
        <dbReference type="ChEBI" id="CHEBI:14649"/>
        <dbReference type="ChEBI" id="CHEBI:15378"/>
        <dbReference type="ChEBI" id="CHEBI:30616"/>
        <dbReference type="ChEBI" id="CHEBI:33019"/>
        <dbReference type="ChEBI" id="CHEBI:57540"/>
        <dbReference type="EC" id="2.7.7.1"/>
    </reaction>
</comment>
<keyword evidence="2" id="KW-0662">Pyridine nucleotide biosynthesis</keyword>
<dbReference type="InterPro" id="IPR005248">
    <property type="entry name" value="NadD/NMNAT"/>
</dbReference>
<comment type="caution">
    <text evidence="9">The sequence shown here is derived from an EMBL/GenBank/DDBJ whole genome shotgun (WGS) entry which is preliminary data.</text>
</comment>
<evidence type="ECO:0000256" key="3">
    <source>
        <dbReference type="ARBA" id="ARBA00022679"/>
    </source>
</evidence>
<evidence type="ECO:0000256" key="8">
    <source>
        <dbReference type="ARBA" id="ARBA00049001"/>
    </source>
</evidence>
<gene>
    <name evidence="9" type="ORF">DFH94DRAFT_621987</name>
</gene>
<keyword evidence="6" id="KW-0067">ATP-binding</keyword>
<name>A0A9P5N4V8_9AGAM</name>
<evidence type="ECO:0000256" key="1">
    <source>
        <dbReference type="ARBA" id="ARBA00004790"/>
    </source>
</evidence>